<dbReference type="Proteomes" id="UP001202180">
    <property type="component" value="Unassembled WGS sequence"/>
</dbReference>
<proteinExistence type="predicted"/>
<evidence type="ECO:0000313" key="1">
    <source>
        <dbReference type="EMBL" id="MCK8496049.1"/>
    </source>
</evidence>
<dbReference type="EMBL" id="JALPRF010000015">
    <property type="protein sequence ID" value="MCK8496049.1"/>
    <property type="molecule type" value="Genomic_DNA"/>
</dbReference>
<protein>
    <submittedName>
        <fullName evidence="1">Uncharacterized protein</fullName>
    </submittedName>
</protein>
<sequence length="108" mass="12383">MNLVTKLIRRAQRHSLQSALERVRPDLTEPDIDNRICTYVRESIPQLVRDKVQVEDIPDLVRRSIGYLAIKPAWEYYAATLLVLEENQQSEEIGTIGTARKSLTPLPV</sequence>
<accession>A0ABT0HV25</accession>
<dbReference type="RefSeq" id="WP_248480906.1">
    <property type="nucleotide sequence ID" value="NZ_JALPRF010000015.1"/>
</dbReference>
<gene>
    <name evidence="1" type="ORF">M0L20_29555</name>
</gene>
<evidence type="ECO:0000313" key="2">
    <source>
        <dbReference type="Proteomes" id="UP001202180"/>
    </source>
</evidence>
<name>A0ABT0HV25_9BACT</name>
<comment type="caution">
    <text evidence="1">The sequence shown here is derived from an EMBL/GenBank/DDBJ whole genome shotgun (WGS) entry which is preliminary data.</text>
</comment>
<organism evidence="1 2">
    <name type="scientific">Spirosoma liriopis</name>
    <dbReference type="NCBI Taxonomy" id="2937440"/>
    <lineage>
        <taxon>Bacteria</taxon>
        <taxon>Pseudomonadati</taxon>
        <taxon>Bacteroidota</taxon>
        <taxon>Cytophagia</taxon>
        <taxon>Cytophagales</taxon>
        <taxon>Cytophagaceae</taxon>
        <taxon>Spirosoma</taxon>
    </lineage>
</organism>
<keyword evidence="2" id="KW-1185">Reference proteome</keyword>
<reference evidence="1 2" key="1">
    <citation type="submission" date="2022-04" db="EMBL/GenBank/DDBJ databases">
        <title>Spirosoma sp. strain RP8 genome sequencing and assembly.</title>
        <authorList>
            <person name="Jung Y."/>
        </authorList>
    </citation>
    <scope>NUCLEOTIDE SEQUENCE [LARGE SCALE GENOMIC DNA]</scope>
    <source>
        <strain evidence="1 2">RP8</strain>
    </source>
</reference>